<dbReference type="GO" id="GO:0003677">
    <property type="term" value="F:DNA binding"/>
    <property type="evidence" value="ECO:0007669"/>
    <property type="project" value="InterPro"/>
</dbReference>
<evidence type="ECO:0000313" key="2">
    <source>
        <dbReference type="EMBL" id="GII35108.1"/>
    </source>
</evidence>
<evidence type="ECO:0000259" key="1">
    <source>
        <dbReference type="Pfam" id="PF17765"/>
    </source>
</evidence>
<reference evidence="2 3" key="1">
    <citation type="submission" date="2021-01" db="EMBL/GenBank/DDBJ databases">
        <title>Whole genome shotgun sequence of Planotetraspora phitsanulokensis NBRC 104273.</title>
        <authorList>
            <person name="Komaki H."/>
            <person name="Tamura T."/>
        </authorList>
    </citation>
    <scope>NUCLEOTIDE SEQUENCE [LARGE SCALE GENOMIC DNA]</scope>
    <source>
        <strain evidence="2 3">NBRC 104273</strain>
    </source>
</reference>
<organism evidence="2 3">
    <name type="scientific">Planotetraspora phitsanulokensis</name>
    <dbReference type="NCBI Taxonomy" id="575192"/>
    <lineage>
        <taxon>Bacteria</taxon>
        <taxon>Bacillati</taxon>
        <taxon>Actinomycetota</taxon>
        <taxon>Actinomycetes</taxon>
        <taxon>Streptosporangiales</taxon>
        <taxon>Streptosporangiaceae</taxon>
        <taxon>Planotetraspora</taxon>
    </lineage>
</organism>
<accession>A0A8J3TXX9</accession>
<dbReference type="Gene3D" id="3.30.450.180">
    <property type="match status" value="1"/>
</dbReference>
<dbReference type="Proteomes" id="UP000622547">
    <property type="component" value="Unassembled WGS sequence"/>
</dbReference>
<dbReference type="Gene3D" id="1.10.260.40">
    <property type="entry name" value="lambda repressor-like DNA-binding domains"/>
    <property type="match status" value="1"/>
</dbReference>
<dbReference type="AlphaFoldDB" id="A0A8J3TXX9"/>
<name>A0A8J3TXX9_9ACTN</name>
<dbReference type="PANTHER" id="PTHR35010:SF2">
    <property type="entry name" value="BLL4672 PROTEIN"/>
    <property type="match status" value="1"/>
</dbReference>
<dbReference type="CDD" id="cd00093">
    <property type="entry name" value="HTH_XRE"/>
    <property type="match status" value="1"/>
</dbReference>
<evidence type="ECO:0000313" key="3">
    <source>
        <dbReference type="Proteomes" id="UP000622547"/>
    </source>
</evidence>
<comment type="caution">
    <text evidence="2">The sequence shown here is derived from an EMBL/GenBank/DDBJ whole genome shotgun (WGS) entry which is preliminary data.</text>
</comment>
<dbReference type="InterPro" id="IPR010982">
    <property type="entry name" value="Lambda_DNA-bd_dom_sf"/>
</dbReference>
<dbReference type="PANTHER" id="PTHR35010">
    <property type="entry name" value="BLL4672 PROTEIN-RELATED"/>
    <property type="match status" value="1"/>
</dbReference>
<dbReference type="InterPro" id="IPR001387">
    <property type="entry name" value="Cro/C1-type_HTH"/>
</dbReference>
<dbReference type="InterPro" id="IPR041413">
    <property type="entry name" value="MLTR_LBD"/>
</dbReference>
<gene>
    <name evidence="2" type="ORF">Pph01_01110</name>
</gene>
<sequence length="233" mass="26217">MLAGVSTDYYIRLEQGRERHPSDQVLDALAQVLQLDAWATDHLHELARPKAIRRAADVPVDRVSPTLERLMLSWRNNPAVVVNRRLDVLAGNSLGAALYEGLDHSDNLLRLTFLNPDARVFYRDWEKDAASKTAQLHTAAAADHDDPLLHELIEELSRESADFRRMWARHDVRAKTTDSVRFHHHFAGDLTLSYEAFTVNSCPGQDLFIFQAEPGSTSEQALIKLGSRVASLT</sequence>
<proteinExistence type="predicted"/>
<keyword evidence="3" id="KW-1185">Reference proteome</keyword>
<dbReference type="EMBL" id="BOOP01000001">
    <property type="protein sequence ID" value="GII35108.1"/>
    <property type="molecule type" value="Genomic_DNA"/>
</dbReference>
<protein>
    <submittedName>
        <fullName evidence="2">Transcriptional regulator</fullName>
    </submittedName>
</protein>
<dbReference type="Pfam" id="PF17765">
    <property type="entry name" value="MLTR_LBD"/>
    <property type="match status" value="1"/>
</dbReference>
<feature type="domain" description="MmyB-like transcription regulator ligand binding" evidence="1">
    <location>
        <begin position="63"/>
        <end position="222"/>
    </location>
</feature>